<protein>
    <submittedName>
        <fullName evidence="7">Ebp2-domain-containing protein</fullName>
    </submittedName>
</protein>
<feature type="compositionally biased region" description="Acidic residues" evidence="6">
    <location>
        <begin position="135"/>
        <end position="162"/>
    </location>
</feature>
<feature type="compositionally biased region" description="Basic residues" evidence="6">
    <location>
        <begin position="123"/>
        <end position="132"/>
    </location>
</feature>
<feature type="compositionally biased region" description="Basic residues" evidence="6">
    <location>
        <begin position="408"/>
        <end position="425"/>
    </location>
</feature>
<feature type="compositionally biased region" description="Acidic residues" evidence="6">
    <location>
        <begin position="48"/>
        <end position="59"/>
    </location>
</feature>
<keyword evidence="4" id="KW-0175">Coiled coil</keyword>
<dbReference type="GO" id="GO:0034399">
    <property type="term" value="C:nuclear periphery"/>
    <property type="evidence" value="ECO:0007669"/>
    <property type="project" value="TreeGrafter"/>
</dbReference>
<dbReference type="AlphaFoldDB" id="A0AAW0QEW3"/>
<feature type="compositionally biased region" description="Acidic residues" evidence="6">
    <location>
        <begin position="68"/>
        <end position="83"/>
    </location>
</feature>
<reference evidence="7 8" key="1">
    <citation type="submission" date="2023-01" db="EMBL/GenBank/DDBJ databases">
        <title>Analysis of 21 Apiospora genomes using comparative genomics revels a genus with tremendous synthesis potential of carbohydrate active enzymes and secondary metabolites.</title>
        <authorList>
            <person name="Sorensen T."/>
        </authorList>
    </citation>
    <scope>NUCLEOTIDE SEQUENCE [LARGE SCALE GENOMIC DNA]</scope>
    <source>
        <strain evidence="7 8">CBS 117206</strain>
    </source>
</reference>
<dbReference type="Proteomes" id="UP001392437">
    <property type="component" value="Unassembled WGS sequence"/>
</dbReference>
<keyword evidence="5" id="KW-0539">Nucleus</keyword>
<feature type="compositionally biased region" description="Basic and acidic residues" evidence="6">
    <location>
        <begin position="348"/>
        <end position="363"/>
    </location>
</feature>
<dbReference type="GO" id="GO:0042273">
    <property type="term" value="P:ribosomal large subunit biogenesis"/>
    <property type="evidence" value="ECO:0007669"/>
    <property type="project" value="TreeGrafter"/>
</dbReference>
<evidence type="ECO:0000256" key="3">
    <source>
        <dbReference type="ARBA" id="ARBA00022517"/>
    </source>
</evidence>
<accession>A0AAW0QEW3</accession>
<feature type="compositionally biased region" description="Basic residues" evidence="6">
    <location>
        <begin position="28"/>
        <end position="38"/>
    </location>
</feature>
<comment type="subcellular location">
    <subcellularLocation>
        <location evidence="1">Nucleus</location>
        <location evidence="1">Nucleolus</location>
    </subcellularLocation>
</comment>
<feature type="region of interest" description="Disordered" evidence="6">
    <location>
        <begin position="342"/>
        <end position="425"/>
    </location>
</feature>
<sequence>MVTKGRLKMALAHEKGVDFQKLHQKKVAKLAAKKKQPKTKTGGAKDDSDSEGEEWEDAEKEIKGGAPVDDDEDDSEDDDDEQVDVAAYLDDSASSDSEVEMEEKIERVRQPKMTALQKEQNKLQKKQNKKKAAPVEEEEDDSEEDPEEDIALEDLEDLDDEDKEDLMPHQRLTINNTTALEAALKRISIATEKSVPFKSHMSLAGAEPTSNNIPDVMDDLKRELAFYGQALEHVKQARSLLRAENVPFSRPKDYFAEMVKDDGQMEKVKARLVEEASAKKASAEARKLRDLKKFGKQVQVNKLQERQKAKKETLDKIKTLKRKRAENSGDLGTHEADLFDVGVEEELKDSKKRGGDRGGDQRNNKRMKKDQKYGFGGKKRHSKSGDAISSGDLSGFSQKGMKQGTKGKPPKTARLGKSRRNAGKR</sequence>
<evidence type="ECO:0000256" key="2">
    <source>
        <dbReference type="ARBA" id="ARBA00007336"/>
    </source>
</evidence>
<evidence type="ECO:0000256" key="4">
    <source>
        <dbReference type="ARBA" id="ARBA00023054"/>
    </source>
</evidence>
<dbReference type="PANTHER" id="PTHR13028">
    <property type="entry name" value="RRNA PROCESSING PROTEIN EBNA1-BINDING PROTEIN-RELATED"/>
    <property type="match status" value="1"/>
</dbReference>
<dbReference type="EMBL" id="JAQQWP010000009">
    <property type="protein sequence ID" value="KAK8101685.1"/>
    <property type="molecule type" value="Genomic_DNA"/>
</dbReference>
<keyword evidence="3" id="KW-0690">Ribosome biogenesis</keyword>
<gene>
    <name evidence="7" type="ORF">PG999_012059</name>
</gene>
<evidence type="ECO:0000313" key="8">
    <source>
        <dbReference type="Proteomes" id="UP001392437"/>
    </source>
</evidence>
<evidence type="ECO:0000313" key="7">
    <source>
        <dbReference type="EMBL" id="KAK8101685.1"/>
    </source>
</evidence>
<evidence type="ECO:0000256" key="6">
    <source>
        <dbReference type="SAM" id="MobiDB-lite"/>
    </source>
</evidence>
<keyword evidence="8" id="KW-1185">Reference proteome</keyword>
<dbReference type="GO" id="GO:0005730">
    <property type="term" value="C:nucleolus"/>
    <property type="evidence" value="ECO:0007669"/>
    <property type="project" value="UniProtKB-SubCell"/>
</dbReference>
<dbReference type="PANTHER" id="PTHR13028:SF0">
    <property type="entry name" value="RRNA-PROCESSING PROTEIN EBP2-RELATED"/>
    <property type="match status" value="1"/>
</dbReference>
<dbReference type="GO" id="GO:0006364">
    <property type="term" value="P:rRNA processing"/>
    <property type="evidence" value="ECO:0007669"/>
    <property type="project" value="TreeGrafter"/>
</dbReference>
<feature type="compositionally biased region" description="Low complexity" evidence="6">
    <location>
        <begin position="84"/>
        <end position="96"/>
    </location>
</feature>
<dbReference type="GO" id="GO:0030687">
    <property type="term" value="C:preribosome, large subunit precursor"/>
    <property type="evidence" value="ECO:0007669"/>
    <property type="project" value="TreeGrafter"/>
</dbReference>
<name>A0AAW0QEW3_9PEZI</name>
<comment type="similarity">
    <text evidence="2">Belongs to the EBP2 family.</text>
</comment>
<comment type="caution">
    <text evidence="7">The sequence shown here is derived from an EMBL/GenBank/DDBJ whole genome shotgun (WGS) entry which is preliminary data.</text>
</comment>
<evidence type="ECO:0000256" key="1">
    <source>
        <dbReference type="ARBA" id="ARBA00004604"/>
    </source>
</evidence>
<evidence type="ECO:0000256" key="5">
    <source>
        <dbReference type="ARBA" id="ARBA00023242"/>
    </source>
</evidence>
<organism evidence="7 8">
    <name type="scientific">Apiospora kogelbergensis</name>
    <dbReference type="NCBI Taxonomy" id="1337665"/>
    <lineage>
        <taxon>Eukaryota</taxon>
        <taxon>Fungi</taxon>
        <taxon>Dikarya</taxon>
        <taxon>Ascomycota</taxon>
        <taxon>Pezizomycotina</taxon>
        <taxon>Sordariomycetes</taxon>
        <taxon>Xylariomycetidae</taxon>
        <taxon>Amphisphaeriales</taxon>
        <taxon>Apiosporaceae</taxon>
        <taxon>Apiospora</taxon>
    </lineage>
</organism>
<dbReference type="Pfam" id="PF05890">
    <property type="entry name" value="Ebp2"/>
    <property type="match status" value="1"/>
</dbReference>
<feature type="region of interest" description="Disordered" evidence="6">
    <location>
        <begin position="28"/>
        <end position="162"/>
    </location>
</feature>
<proteinExistence type="inferred from homology"/>
<dbReference type="InterPro" id="IPR008610">
    <property type="entry name" value="Ebp2"/>
</dbReference>